<feature type="region of interest" description="Disordered" evidence="1">
    <location>
        <begin position="34"/>
        <end position="187"/>
    </location>
</feature>
<evidence type="ECO:0000256" key="1">
    <source>
        <dbReference type="SAM" id="MobiDB-lite"/>
    </source>
</evidence>
<protein>
    <submittedName>
        <fullName evidence="2">Uncharacterized protein</fullName>
    </submittedName>
</protein>
<keyword evidence="3" id="KW-1185">Reference proteome</keyword>
<proteinExistence type="predicted"/>
<reference evidence="2 3" key="1">
    <citation type="submission" date="2013-02" db="EMBL/GenBank/DDBJ databases">
        <title>Genome sequence of Candida maltosa Xu316, a potential industrial strain for xylitol and ethanol production.</title>
        <authorList>
            <person name="Yu J."/>
            <person name="Wang Q."/>
            <person name="Geng X."/>
            <person name="Bao W."/>
            <person name="He P."/>
            <person name="Cai J."/>
        </authorList>
    </citation>
    <scope>NUCLEOTIDE SEQUENCE [LARGE SCALE GENOMIC DNA]</scope>
    <source>
        <strain evidence="3">Xu316</strain>
    </source>
</reference>
<gene>
    <name evidence="2" type="ORF">G210_0587</name>
</gene>
<feature type="compositionally biased region" description="Pro residues" evidence="1">
    <location>
        <begin position="130"/>
        <end position="139"/>
    </location>
</feature>
<sequence length="195" mass="22281">MVDSPNGKKIVKCFRSNDGGFKIYVPRDMVMEFSDFPDPTHSHFDEELDDDSSDSESEIETASSEDEDEDANEIEEGDNNVAPRPSNNYHGRRCAGRRGQNWRRFPRPPFVGGHGRGHRNCGWNRKSGFHPPPPPPPPSFSFAFPSVPHPPHRTDRPHHPMHRGPVASPRGPYNRKHWKFDGRDGSDSHCYNFHF</sequence>
<evidence type="ECO:0000313" key="2">
    <source>
        <dbReference type="EMBL" id="EMG48796.1"/>
    </source>
</evidence>
<feature type="compositionally biased region" description="Basic residues" evidence="1">
    <location>
        <begin position="90"/>
        <end position="106"/>
    </location>
</feature>
<accession>M3IQN3</accession>
<dbReference type="Proteomes" id="UP000011777">
    <property type="component" value="Unassembled WGS sequence"/>
</dbReference>
<dbReference type="HOGENOM" id="CLU_1396128_0_0_1"/>
<comment type="caution">
    <text evidence="2">The sequence shown here is derived from an EMBL/GenBank/DDBJ whole genome shotgun (WGS) entry which is preliminary data.</text>
</comment>
<evidence type="ECO:0000313" key="3">
    <source>
        <dbReference type="Proteomes" id="UP000011777"/>
    </source>
</evidence>
<feature type="compositionally biased region" description="Acidic residues" evidence="1">
    <location>
        <begin position="46"/>
        <end position="78"/>
    </location>
</feature>
<dbReference type="EMBL" id="AOGT01000976">
    <property type="protein sequence ID" value="EMG48796.1"/>
    <property type="molecule type" value="Genomic_DNA"/>
</dbReference>
<organism evidence="2 3">
    <name type="scientific">Candida maltosa (strain Xu316)</name>
    <name type="common">Yeast</name>
    <dbReference type="NCBI Taxonomy" id="1245528"/>
    <lineage>
        <taxon>Eukaryota</taxon>
        <taxon>Fungi</taxon>
        <taxon>Dikarya</taxon>
        <taxon>Ascomycota</taxon>
        <taxon>Saccharomycotina</taxon>
        <taxon>Pichiomycetes</taxon>
        <taxon>Debaryomycetaceae</taxon>
        <taxon>Candida/Lodderomyces clade</taxon>
        <taxon>Candida</taxon>
    </lineage>
</organism>
<name>M3IQN3_CANMX</name>
<dbReference type="AlphaFoldDB" id="M3IQN3"/>